<dbReference type="Gene3D" id="3.10.20.90">
    <property type="entry name" value="Phosphatidylinositol 3-kinase Catalytic Subunit, Chain A, domain 1"/>
    <property type="match status" value="1"/>
</dbReference>
<keyword evidence="2" id="KW-0645">Protease</keyword>
<evidence type="ECO:0000256" key="1">
    <source>
        <dbReference type="ARBA" id="ARBA00009136"/>
    </source>
</evidence>
<dbReference type="InterPro" id="IPR029071">
    <property type="entry name" value="Ubiquitin-like_domsf"/>
</dbReference>
<dbReference type="InterPro" id="IPR033882">
    <property type="entry name" value="DDI1_N"/>
</dbReference>
<evidence type="ECO:0000256" key="5">
    <source>
        <dbReference type="SAM" id="MobiDB-lite"/>
    </source>
</evidence>
<name>A0A0N4VP72_ENTVE</name>
<proteinExistence type="inferred from homology"/>
<organism evidence="8">
    <name type="scientific">Enterobius vermicularis</name>
    <name type="common">Human pinworm</name>
    <dbReference type="NCBI Taxonomy" id="51028"/>
    <lineage>
        <taxon>Eukaryota</taxon>
        <taxon>Metazoa</taxon>
        <taxon>Ecdysozoa</taxon>
        <taxon>Nematoda</taxon>
        <taxon>Chromadorea</taxon>
        <taxon>Rhabditida</taxon>
        <taxon>Spirurina</taxon>
        <taxon>Oxyuridomorpha</taxon>
        <taxon>Oxyuroidea</taxon>
        <taxon>Oxyuridae</taxon>
        <taxon>Enterobius</taxon>
    </lineage>
</organism>
<dbReference type="WBParaSite" id="EVEC_0001279501-mRNA-1">
    <property type="protein sequence ID" value="EVEC_0001279501-mRNA-1"/>
    <property type="gene ID" value="EVEC_0001279501"/>
</dbReference>
<dbReference type="CDD" id="cd01796">
    <property type="entry name" value="Ubl_Ddi1_like"/>
    <property type="match status" value="1"/>
</dbReference>
<accession>A0A0N4VP72</accession>
<evidence type="ECO:0000313" key="8">
    <source>
        <dbReference type="WBParaSite" id="EVEC_0001279501-mRNA-1"/>
    </source>
</evidence>
<evidence type="ECO:0000313" key="6">
    <source>
        <dbReference type="EMBL" id="VDD97217.1"/>
    </source>
</evidence>
<dbReference type="GO" id="GO:0006508">
    <property type="term" value="P:proteolysis"/>
    <property type="evidence" value="ECO:0007669"/>
    <property type="project" value="UniProtKB-KW"/>
</dbReference>
<comment type="similarity">
    <text evidence="1">Belongs to the DDI1 family.</text>
</comment>
<sequence>MRITVTADRAGTQIIPVEVNEQMEMENFIALCQLELPQYANVPVNNFLISHNGRTFVMTSSSLKKTFKDLGIHDNDLVMVSTVSSGNPSSSGNTGESASSANAKLIADLVNSIKVPSTSSASPYPGLKKHEVDQLVSHEED</sequence>
<reference evidence="8" key="1">
    <citation type="submission" date="2017-02" db="UniProtKB">
        <authorList>
            <consortium name="WormBaseParasite"/>
        </authorList>
    </citation>
    <scope>IDENTIFICATION</scope>
</reference>
<evidence type="ECO:0000256" key="4">
    <source>
        <dbReference type="ARBA" id="ARBA00022801"/>
    </source>
</evidence>
<keyword evidence="4" id="KW-0378">Hydrolase</keyword>
<keyword evidence="3" id="KW-0064">Aspartyl protease</keyword>
<feature type="compositionally biased region" description="Basic and acidic residues" evidence="5">
    <location>
        <begin position="128"/>
        <end position="141"/>
    </location>
</feature>
<dbReference type="SUPFAM" id="SSF54236">
    <property type="entry name" value="Ubiquitin-like"/>
    <property type="match status" value="1"/>
</dbReference>
<evidence type="ECO:0000313" key="7">
    <source>
        <dbReference type="Proteomes" id="UP000274131"/>
    </source>
</evidence>
<dbReference type="Proteomes" id="UP000274131">
    <property type="component" value="Unassembled WGS sequence"/>
</dbReference>
<protein>
    <submittedName>
        <fullName evidence="8">Ubiquitin-like domain-containing protein</fullName>
    </submittedName>
</protein>
<dbReference type="GO" id="GO:0004190">
    <property type="term" value="F:aspartic-type endopeptidase activity"/>
    <property type="evidence" value="ECO:0007669"/>
    <property type="project" value="UniProtKB-KW"/>
</dbReference>
<evidence type="ECO:0000256" key="3">
    <source>
        <dbReference type="ARBA" id="ARBA00022750"/>
    </source>
</evidence>
<gene>
    <name evidence="6" type="ORF">EVEC_LOCUS11968</name>
</gene>
<reference evidence="6 7" key="2">
    <citation type="submission" date="2018-10" db="EMBL/GenBank/DDBJ databases">
        <authorList>
            <consortium name="Pathogen Informatics"/>
        </authorList>
    </citation>
    <scope>NUCLEOTIDE SEQUENCE [LARGE SCALE GENOMIC DNA]</scope>
</reference>
<dbReference type="OrthoDB" id="1047367at2759"/>
<feature type="region of interest" description="Disordered" evidence="5">
    <location>
        <begin position="117"/>
        <end position="141"/>
    </location>
</feature>
<keyword evidence="7" id="KW-1185">Reference proteome</keyword>
<evidence type="ECO:0000256" key="2">
    <source>
        <dbReference type="ARBA" id="ARBA00022670"/>
    </source>
</evidence>
<dbReference type="EMBL" id="UXUI01013095">
    <property type="protein sequence ID" value="VDD97217.1"/>
    <property type="molecule type" value="Genomic_DNA"/>
</dbReference>
<dbReference type="AlphaFoldDB" id="A0A0N4VP72"/>